<feature type="non-terminal residue" evidence="5">
    <location>
        <position position="255"/>
    </location>
</feature>
<dbReference type="Pfam" id="PF00589">
    <property type="entry name" value="Phage_integrase"/>
    <property type="match status" value="1"/>
</dbReference>
<evidence type="ECO:0000259" key="4">
    <source>
        <dbReference type="PROSITE" id="PS51900"/>
    </source>
</evidence>
<feature type="domain" description="Core-binding (CB)" evidence="4">
    <location>
        <begin position="33"/>
        <end position="115"/>
    </location>
</feature>
<dbReference type="CDD" id="cd00397">
    <property type="entry name" value="DNA_BRE_C"/>
    <property type="match status" value="1"/>
</dbReference>
<gene>
    <name evidence="5" type="ORF">S01H1_18775</name>
</gene>
<evidence type="ECO:0000313" key="5">
    <source>
        <dbReference type="EMBL" id="GAF89381.1"/>
    </source>
</evidence>
<evidence type="ECO:0000259" key="3">
    <source>
        <dbReference type="PROSITE" id="PS51898"/>
    </source>
</evidence>
<dbReference type="PROSITE" id="PS51898">
    <property type="entry name" value="TYR_RECOMBINASE"/>
    <property type="match status" value="1"/>
</dbReference>
<dbReference type="InterPro" id="IPR002104">
    <property type="entry name" value="Integrase_catalytic"/>
</dbReference>
<proteinExistence type="predicted"/>
<accession>X0TQ75</accession>
<organism evidence="5">
    <name type="scientific">marine sediment metagenome</name>
    <dbReference type="NCBI Taxonomy" id="412755"/>
    <lineage>
        <taxon>unclassified sequences</taxon>
        <taxon>metagenomes</taxon>
        <taxon>ecological metagenomes</taxon>
    </lineage>
</organism>
<reference evidence="5" key="1">
    <citation type="journal article" date="2014" name="Front. Microbiol.">
        <title>High frequency of phylogenetically diverse reductive dehalogenase-homologous genes in deep subseafloor sedimentary metagenomes.</title>
        <authorList>
            <person name="Kawai M."/>
            <person name="Futagami T."/>
            <person name="Toyoda A."/>
            <person name="Takaki Y."/>
            <person name="Nishi S."/>
            <person name="Hori S."/>
            <person name="Arai W."/>
            <person name="Tsubouchi T."/>
            <person name="Morono Y."/>
            <person name="Uchiyama I."/>
            <person name="Ito T."/>
            <person name="Fujiyama A."/>
            <person name="Inagaki F."/>
            <person name="Takami H."/>
        </authorList>
    </citation>
    <scope>NUCLEOTIDE SEQUENCE</scope>
    <source>
        <strain evidence="5">Expedition CK06-06</strain>
    </source>
</reference>
<dbReference type="InterPro" id="IPR013762">
    <property type="entry name" value="Integrase-like_cat_sf"/>
</dbReference>
<evidence type="ECO:0000256" key="1">
    <source>
        <dbReference type="ARBA" id="ARBA00023125"/>
    </source>
</evidence>
<protein>
    <recommendedName>
        <fullName evidence="6">Tyr recombinase domain-containing protein</fullName>
    </recommendedName>
</protein>
<dbReference type="SUPFAM" id="SSF56349">
    <property type="entry name" value="DNA breaking-rejoining enzymes"/>
    <property type="match status" value="1"/>
</dbReference>
<dbReference type="Gene3D" id="1.10.443.10">
    <property type="entry name" value="Intergrase catalytic core"/>
    <property type="match status" value="1"/>
</dbReference>
<dbReference type="GO" id="GO:0006310">
    <property type="term" value="P:DNA recombination"/>
    <property type="evidence" value="ECO:0007669"/>
    <property type="project" value="UniProtKB-KW"/>
</dbReference>
<dbReference type="EMBL" id="BARS01010069">
    <property type="protein sequence ID" value="GAF89381.1"/>
    <property type="molecule type" value="Genomic_DNA"/>
</dbReference>
<dbReference type="GO" id="GO:0015074">
    <property type="term" value="P:DNA integration"/>
    <property type="evidence" value="ECO:0007669"/>
    <property type="project" value="InterPro"/>
</dbReference>
<dbReference type="PROSITE" id="PS51900">
    <property type="entry name" value="CB"/>
    <property type="match status" value="1"/>
</dbReference>
<feature type="domain" description="Tyr recombinase" evidence="3">
    <location>
        <begin position="146"/>
        <end position="255"/>
    </location>
</feature>
<dbReference type="InterPro" id="IPR011010">
    <property type="entry name" value="DNA_brk_join_enz"/>
</dbReference>
<evidence type="ECO:0008006" key="6">
    <source>
        <dbReference type="Google" id="ProtNLM"/>
    </source>
</evidence>
<dbReference type="InterPro" id="IPR044068">
    <property type="entry name" value="CB"/>
</dbReference>
<name>X0TQ75_9ZZZZ</name>
<comment type="caution">
    <text evidence="5">The sequence shown here is derived from an EMBL/GenBank/DDBJ whole genome shotgun (WGS) entry which is preliminary data.</text>
</comment>
<keyword evidence="2" id="KW-0233">DNA recombination</keyword>
<sequence>MYTSCMNPKLDIHDYEKRYKSSLCTLEKSEISNKNKELIQNFDRACALENLSISRRIRIIGTLNTISKFLDVDFDKASKDDLKNVVLKIDTKKEWSIATKHTYKAIIKKFYKWLAYGDEYKDFQDYPEIISWMKVSIKSKDQPRINASDILTELEIEKLINVAEHPRDKAFISMLYELGARIGEIGSLRIKDVSRDKYSFIIDLSGKTGHRTPRIVISDPHLSSWLNIHPFKNNPNAPLWIMLGNRNKNERMRYA</sequence>
<evidence type="ECO:0000256" key="2">
    <source>
        <dbReference type="ARBA" id="ARBA00023172"/>
    </source>
</evidence>
<keyword evidence="1" id="KW-0238">DNA-binding</keyword>
<dbReference type="AlphaFoldDB" id="X0TQ75"/>
<dbReference type="GO" id="GO:0003677">
    <property type="term" value="F:DNA binding"/>
    <property type="evidence" value="ECO:0007669"/>
    <property type="project" value="UniProtKB-KW"/>
</dbReference>